<feature type="domain" description="RNA polymerase sigma factor 70 region 4 type 2" evidence="7">
    <location>
        <begin position="114"/>
        <end position="164"/>
    </location>
</feature>
<evidence type="ECO:0000256" key="4">
    <source>
        <dbReference type="ARBA" id="ARBA00023125"/>
    </source>
</evidence>
<proteinExistence type="inferred from homology"/>
<keyword evidence="4" id="KW-0238">DNA-binding</keyword>
<keyword evidence="9" id="KW-1185">Reference proteome</keyword>
<keyword evidence="2" id="KW-0805">Transcription regulation</keyword>
<comment type="similarity">
    <text evidence="1">Belongs to the sigma-70 factor family. ECF subfamily.</text>
</comment>
<dbReference type="InterPro" id="IPR013325">
    <property type="entry name" value="RNA_pol_sigma_r2"/>
</dbReference>
<reference evidence="9" key="1">
    <citation type="journal article" date="2019" name="Int. J. Syst. Evol. Microbiol.">
        <title>The Global Catalogue of Microorganisms (GCM) 10K type strain sequencing project: providing services to taxonomists for standard genome sequencing and annotation.</title>
        <authorList>
            <consortium name="The Broad Institute Genomics Platform"/>
            <consortium name="The Broad Institute Genome Sequencing Center for Infectious Disease"/>
            <person name="Wu L."/>
            <person name="Ma J."/>
        </authorList>
    </citation>
    <scope>NUCLEOTIDE SEQUENCE [LARGE SCALE GENOMIC DNA]</scope>
    <source>
        <strain evidence="9">TISTR 2241</strain>
    </source>
</reference>
<evidence type="ECO:0000256" key="5">
    <source>
        <dbReference type="ARBA" id="ARBA00023163"/>
    </source>
</evidence>
<dbReference type="CDD" id="cd06171">
    <property type="entry name" value="Sigma70_r4"/>
    <property type="match status" value="1"/>
</dbReference>
<dbReference type="Pfam" id="PF04542">
    <property type="entry name" value="Sigma70_r2"/>
    <property type="match status" value="1"/>
</dbReference>
<evidence type="ECO:0000256" key="1">
    <source>
        <dbReference type="ARBA" id="ARBA00010641"/>
    </source>
</evidence>
<comment type="caution">
    <text evidence="8">The sequence shown here is derived from an EMBL/GenBank/DDBJ whole genome shotgun (WGS) entry which is preliminary data.</text>
</comment>
<evidence type="ECO:0000313" key="9">
    <source>
        <dbReference type="Proteomes" id="UP001597458"/>
    </source>
</evidence>
<dbReference type="InterPro" id="IPR013249">
    <property type="entry name" value="RNA_pol_sigma70_r4_t2"/>
</dbReference>
<dbReference type="InterPro" id="IPR013324">
    <property type="entry name" value="RNA_pol_sigma_r3/r4-like"/>
</dbReference>
<name>A0ABW5PUF0_9BACI</name>
<dbReference type="InterPro" id="IPR007627">
    <property type="entry name" value="RNA_pol_sigma70_r2"/>
</dbReference>
<dbReference type="Pfam" id="PF08281">
    <property type="entry name" value="Sigma70_r4_2"/>
    <property type="match status" value="1"/>
</dbReference>
<dbReference type="InterPro" id="IPR014284">
    <property type="entry name" value="RNA_pol_sigma-70_dom"/>
</dbReference>
<dbReference type="Proteomes" id="UP001597458">
    <property type="component" value="Unassembled WGS sequence"/>
</dbReference>
<dbReference type="NCBIfam" id="TIGR02937">
    <property type="entry name" value="sigma70-ECF"/>
    <property type="match status" value="1"/>
</dbReference>
<organism evidence="8 9">
    <name type="scientific">Terrilactibacillus laevilacticus</name>
    <dbReference type="NCBI Taxonomy" id="1380157"/>
    <lineage>
        <taxon>Bacteria</taxon>
        <taxon>Bacillati</taxon>
        <taxon>Bacillota</taxon>
        <taxon>Bacilli</taxon>
        <taxon>Bacillales</taxon>
        <taxon>Bacillaceae</taxon>
        <taxon>Terrilactibacillus</taxon>
    </lineage>
</organism>
<dbReference type="PANTHER" id="PTHR43133">
    <property type="entry name" value="RNA POLYMERASE ECF-TYPE SIGMA FACTO"/>
    <property type="match status" value="1"/>
</dbReference>
<feature type="domain" description="RNA polymerase sigma-70 region 2" evidence="6">
    <location>
        <begin position="22"/>
        <end position="87"/>
    </location>
</feature>
<evidence type="ECO:0000259" key="7">
    <source>
        <dbReference type="Pfam" id="PF08281"/>
    </source>
</evidence>
<dbReference type="Gene3D" id="1.10.10.10">
    <property type="entry name" value="Winged helix-like DNA-binding domain superfamily/Winged helix DNA-binding domain"/>
    <property type="match status" value="1"/>
</dbReference>
<evidence type="ECO:0000256" key="3">
    <source>
        <dbReference type="ARBA" id="ARBA00023082"/>
    </source>
</evidence>
<dbReference type="SUPFAM" id="SSF88946">
    <property type="entry name" value="Sigma2 domain of RNA polymerase sigma factors"/>
    <property type="match status" value="1"/>
</dbReference>
<evidence type="ECO:0000259" key="6">
    <source>
        <dbReference type="Pfam" id="PF04542"/>
    </source>
</evidence>
<dbReference type="SUPFAM" id="SSF88659">
    <property type="entry name" value="Sigma3 and sigma4 domains of RNA polymerase sigma factors"/>
    <property type="match status" value="1"/>
</dbReference>
<protein>
    <submittedName>
        <fullName evidence="8">RNA polymerase sigma factor</fullName>
    </submittedName>
</protein>
<dbReference type="Gene3D" id="1.10.1740.10">
    <property type="match status" value="1"/>
</dbReference>
<dbReference type="EMBL" id="JBHUMR010000021">
    <property type="protein sequence ID" value="MFD2618561.1"/>
    <property type="molecule type" value="Genomic_DNA"/>
</dbReference>
<dbReference type="InterPro" id="IPR036388">
    <property type="entry name" value="WH-like_DNA-bd_sf"/>
</dbReference>
<dbReference type="InterPro" id="IPR039425">
    <property type="entry name" value="RNA_pol_sigma-70-like"/>
</dbReference>
<keyword evidence="3" id="KW-0731">Sigma factor</keyword>
<dbReference type="PANTHER" id="PTHR43133:SF8">
    <property type="entry name" value="RNA POLYMERASE SIGMA FACTOR HI_1459-RELATED"/>
    <property type="match status" value="1"/>
</dbReference>
<accession>A0ABW5PUF0</accession>
<sequence>MKLLYKTEPIKQIDSNSFEKAIKTYQTHLKGYCVSIAKCRWDGEDLYQETLLKAFKRWKKDPSFQLTKAYLFRIASNSWIDQCRKKSIDIDHHVNIQSITSNEGIKIEEIHDVMERMMTVLTPKQRTVFLLVEGFQLSHDEIAKMINSTEGAVRVTYHRANRKLQQDHLIDQFRSKDDKYVIEDYIHAIHTNNLKEIVRLYEKQSVLQLKTHKMTKLSDSSMMVCAA</sequence>
<keyword evidence="5" id="KW-0804">Transcription</keyword>
<evidence type="ECO:0000313" key="8">
    <source>
        <dbReference type="EMBL" id="MFD2618561.1"/>
    </source>
</evidence>
<gene>
    <name evidence="8" type="ORF">ACFSTF_14805</name>
</gene>
<evidence type="ECO:0000256" key="2">
    <source>
        <dbReference type="ARBA" id="ARBA00023015"/>
    </source>
</evidence>